<accession>A0AAV9VV31</accession>
<keyword evidence="3" id="KW-1185">Reference proteome</keyword>
<dbReference type="EMBL" id="JAVHJL010000009">
    <property type="protein sequence ID" value="KAK6497349.1"/>
    <property type="molecule type" value="Genomic_DNA"/>
</dbReference>
<feature type="region of interest" description="Disordered" evidence="1">
    <location>
        <begin position="76"/>
        <end position="97"/>
    </location>
</feature>
<dbReference type="AlphaFoldDB" id="A0AAV9VV31"/>
<name>A0AAV9VV31_9PEZI</name>
<evidence type="ECO:0000256" key="1">
    <source>
        <dbReference type="SAM" id="MobiDB-lite"/>
    </source>
</evidence>
<proteinExistence type="predicted"/>
<evidence type="ECO:0000313" key="2">
    <source>
        <dbReference type="EMBL" id="KAK6497349.1"/>
    </source>
</evidence>
<comment type="caution">
    <text evidence="2">The sequence shown here is derived from an EMBL/GenBank/DDBJ whole genome shotgun (WGS) entry which is preliminary data.</text>
</comment>
<reference evidence="2 3" key="1">
    <citation type="submission" date="2023-08" db="EMBL/GenBank/DDBJ databases">
        <authorList>
            <person name="Palmer J.M."/>
        </authorList>
    </citation>
    <scope>NUCLEOTIDE SEQUENCE [LARGE SCALE GENOMIC DNA]</scope>
    <source>
        <strain evidence="2 3">TWF481</strain>
    </source>
</reference>
<evidence type="ECO:0000313" key="3">
    <source>
        <dbReference type="Proteomes" id="UP001370758"/>
    </source>
</evidence>
<protein>
    <submittedName>
        <fullName evidence="2">Uncharacterized protein</fullName>
    </submittedName>
</protein>
<dbReference type="Proteomes" id="UP001370758">
    <property type="component" value="Unassembled WGS sequence"/>
</dbReference>
<sequence>MAAAASLRNEYRLGDVETSELPLLDVETAEGEAQDAYMSTRPGYDCPLTTTSHGYTCRLAATSLALKECVRSYNRDMDTPNRIRPGALQEPAPDDID</sequence>
<organism evidence="2 3">
    <name type="scientific">Arthrobotrys musiformis</name>
    <dbReference type="NCBI Taxonomy" id="47236"/>
    <lineage>
        <taxon>Eukaryota</taxon>
        <taxon>Fungi</taxon>
        <taxon>Dikarya</taxon>
        <taxon>Ascomycota</taxon>
        <taxon>Pezizomycotina</taxon>
        <taxon>Orbiliomycetes</taxon>
        <taxon>Orbiliales</taxon>
        <taxon>Orbiliaceae</taxon>
        <taxon>Arthrobotrys</taxon>
    </lineage>
</organism>
<gene>
    <name evidence="2" type="ORF">TWF481_011762</name>
</gene>